<comment type="caution">
    <text evidence="2">The sequence shown here is derived from an EMBL/GenBank/DDBJ whole genome shotgun (WGS) entry which is preliminary data.</text>
</comment>
<protein>
    <recommendedName>
        <fullName evidence="5">GPI anchored protein</fullName>
    </recommendedName>
</protein>
<dbReference type="EMBL" id="JANVFU010000007">
    <property type="protein sequence ID" value="KAJ3744477.1"/>
    <property type="molecule type" value="Genomic_DNA"/>
</dbReference>
<evidence type="ECO:0000313" key="3">
    <source>
        <dbReference type="EMBL" id="KAJ3983868.1"/>
    </source>
</evidence>
<feature type="chain" id="PRO_5044703721" description="GPI anchored protein" evidence="1">
    <location>
        <begin position="22"/>
        <end position="218"/>
    </location>
</feature>
<reference evidence="3" key="2">
    <citation type="submission" date="2022-08" db="EMBL/GenBank/DDBJ databases">
        <authorList>
            <consortium name="DOE Joint Genome Institute"/>
            <person name="Min B."/>
            <person name="Riley R."/>
            <person name="Sierra-Patev S."/>
            <person name="Naranjo-Ortiz M."/>
            <person name="Looney B."/>
            <person name="Konkel Z."/>
            <person name="Slot J.C."/>
            <person name="Sakamoto Y."/>
            <person name="Steenwyk J.L."/>
            <person name="Rokas A."/>
            <person name="Carro J."/>
            <person name="Camarero S."/>
            <person name="Ferreira P."/>
            <person name="Molpeceres G."/>
            <person name="Ruiz-Duenas F.J."/>
            <person name="Serrano A."/>
            <person name="Henrissat B."/>
            <person name="Drula E."/>
            <person name="Hughes K.W."/>
            <person name="Mata J.L."/>
            <person name="Ishikawa N.K."/>
            <person name="Vargas-Isla R."/>
            <person name="Ushijima S."/>
            <person name="Smith C.A."/>
            <person name="Ahrendt S."/>
            <person name="Andreopoulos W."/>
            <person name="He G."/>
            <person name="Labutti K."/>
            <person name="Lipzen A."/>
            <person name="Ng V."/>
            <person name="Sandor L."/>
            <person name="Barry K."/>
            <person name="Martinez A.T."/>
            <person name="Xiao Y."/>
            <person name="Gibbons J.G."/>
            <person name="Terashima K."/>
            <person name="Hibbett D.S."/>
            <person name="Grigoriev I.V."/>
        </authorList>
    </citation>
    <scope>NUCLEOTIDE SEQUENCE</scope>
    <source>
        <strain evidence="3">TFB7829</strain>
    </source>
</reference>
<gene>
    <name evidence="2" type="ORF">DFH05DRAFT_1495383</name>
    <name evidence="3" type="ORF">F5890DRAFT_1554590</name>
</gene>
<dbReference type="Proteomes" id="UP001163850">
    <property type="component" value="Unassembled WGS sequence"/>
</dbReference>
<keyword evidence="1" id="KW-0732">Signal</keyword>
<accession>A0A9W8TXI9</accession>
<sequence>MFTTLVTVTLFAVAAINGAAADLTISTPTMTTCEPVDITWSSTTGPYNLIMVSPNDPCGDALVDLGDQDGTSVSWTPNVAPGTQLELSLVDANDEEAWSGTITVAQGSDTSCVPADALAAASSSAAVEFSSTVATDASSSAVSSTVSSVSVAVTGTTLVITGSASTASASASASSSAGPLGAVGQDGPLEASSNGAMTFTSAPIMVLSAVAGILVLSL</sequence>
<reference evidence="2 4" key="3">
    <citation type="journal article" date="2023" name="Proc. Natl. Acad. Sci. U.S.A.">
        <title>A global phylogenomic analysis of the shiitake genus Lentinula.</title>
        <authorList>
            <person name="Sierra-Patev S."/>
            <person name="Min B."/>
            <person name="Naranjo-Ortiz M."/>
            <person name="Looney B."/>
            <person name="Konkel Z."/>
            <person name="Slot J.C."/>
            <person name="Sakamoto Y."/>
            <person name="Steenwyk J.L."/>
            <person name="Rokas A."/>
            <person name="Carro J."/>
            <person name="Camarero S."/>
            <person name="Ferreira P."/>
            <person name="Molpeceres G."/>
            <person name="Ruiz-Duenas F.J."/>
            <person name="Serrano A."/>
            <person name="Henrissat B."/>
            <person name="Drula E."/>
            <person name="Hughes K.W."/>
            <person name="Mata J.L."/>
            <person name="Ishikawa N.K."/>
            <person name="Vargas-Isla R."/>
            <person name="Ushijima S."/>
            <person name="Smith C.A."/>
            <person name="Donoghue J."/>
            <person name="Ahrendt S."/>
            <person name="Andreopoulos W."/>
            <person name="He G."/>
            <person name="LaButti K."/>
            <person name="Lipzen A."/>
            <person name="Ng V."/>
            <person name="Riley R."/>
            <person name="Sandor L."/>
            <person name="Barry K."/>
            <person name="Martinez A.T."/>
            <person name="Xiao Y."/>
            <person name="Gibbons J.G."/>
            <person name="Terashima K."/>
            <person name="Grigoriev I.V."/>
            <person name="Hibbett D."/>
        </authorList>
    </citation>
    <scope>NUCLEOTIDE SEQUENCE [LARGE SCALE GENOMIC DNA]</scope>
    <source>
        <strain evidence="2 4">TFB7810</strain>
    </source>
</reference>
<feature type="signal peptide" evidence="1">
    <location>
        <begin position="1"/>
        <end position="21"/>
    </location>
</feature>
<accession>A0AA38PXQ5</accession>
<evidence type="ECO:0000256" key="1">
    <source>
        <dbReference type="SAM" id="SignalP"/>
    </source>
</evidence>
<dbReference type="AlphaFoldDB" id="A0A9W8TXI9"/>
<dbReference type="Proteomes" id="UP001142393">
    <property type="component" value="Unassembled WGS sequence"/>
</dbReference>
<dbReference type="EMBL" id="MU802007">
    <property type="protein sequence ID" value="KAJ3983868.1"/>
    <property type="molecule type" value="Genomic_DNA"/>
</dbReference>
<evidence type="ECO:0000313" key="4">
    <source>
        <dbReference type="Proteomes" id="UP001142393"/>
    </source>
</evidence>
<evidence type="ECO:0008006" key="5">
    <source>
        <dbReference type="Google" id="ProtNLM"/>
    </source>
</evidence>
<reference evidence="2" key="1">
    <citation type="submission" date="2022-08" db="EMBL/GenBank/DDBJ databases">
        <authorList>
            <consortium name="DOE Joint Genome Institute"/>
            <person name="Min B."/>
            <person name="Sierra-Patev S."/>
            <person name="Naranjo-Ortiz M."/>
            <person name="Looney B."/>
            <person name="Konkel Z."/>
            <person name="Slot J.C."/>
            <person name="Sakamoto Y."/>
            <person name="Steenwyk J.L."/>
            <person name="Rokas A."/>
            <person name="Carro J."/>
            <person name="Camarero S."/>
            <person name="Ferreira P."/>
            <person name="Molpeceres G."/>
            <person name="Ruiz-duenas F.J."/>
            <person name="Serrano A."/>
            <person name="Henrissat B."/>
            <person name="Drula E."/>
            <person name="Hughes K.W."/>
            <person name="Mata J.L."/>
            <person name="Ishikawa N.K."/>
            <person name="Vargas-Isla R."/>
            <person name="Ushijima S."/>
            <person name="Smith C.A."/>
            <person name="Ahrendt S."/>
            <person name="Andreopoulos W."/>
            <person name="He G."/>
            <person name="LaButti K."/>
            <person name="Lipzen A."/>
            <person name="Ng V."/>
            <person name="Riley R."/>
            <person name="Sandor L."/>
            <person name="Barry K."/>
            <person name="Martinez A.T."/>
            <person name="Xiao Y."/>
            <person name="Gibbons J.G."/>
            <person name="Terashima K."/>
            <person name="Hibbett D.S."/>
            <person name="Grigoriev I.V."/>
        </authorList>
    </citation>
    <scope>NUCLEOTIDE SEQUENCE</scope>
    <source>
        <strain evidence="2">TFB7810</strain>
    </source>
</reference>
<name>A0A9W8TXI9_9AGAR</name>
<evidence type="ECO:0000313" key="2">
    <source>
        <dbReference type="EMBL" id="KAJ3744477.1"/>
    </source>
</evidence>
<proteinExistence type="predicted"/>
<keyword evidence="4" id="KW-1185">Reference proteome</keyword>
<organism evidence="2 4">
    <name type="scientific">Lentinula detonsa</name>
    <dbReference type="NCBI Taxonomy" id="2804962"/>
    <lineage>
        <taxon>Eukaryota</taxon>
        <taxon>Fungi</taxon>
        <taxon>Dikarya</taxon>
        <taxon>Basidiomycota</taxon>
        <taxon>Agaricomycotina</taxon>
        <taxon>Agaricomycetes</taxon>
        <taxon>Agaricomycetidae</taxon>
        <taxon>Agaricales</taxon>
        <taxon>Marasmiineae</taxon>
        <taxon>Omphalotaceae</taxon>
        <taxon>Lentinula</taxon>
    </lineage>
</organism>